<accession>A0A9X3CC29</accession>
<dbReference type="RefSeq" id="WP_265686662.1">
    <property type="nucleotide sequence ID" value="NZ_JAKRRX010000013.1"/>
</dbReference>
<sequence length="309" mass="35686">MSFIHDMSSQPEKYDFVQAMRLLNSLVKANPRHVKVELKAEVMPTGAPNEIQYFSFKNSKAKIRLAKQALSGVKGVIPNYIYEELLIALHKEDHALKDFLDVFNQRHFELVNKADSQRWLLLENELSPEKTRLLNQLSALKSSHGRYFQYSMLLGHKTRHIGTLKQMLNDYFPYRIDVECNPSEKRQLPADSLTRLGNNEEYNCRIGQGFLLGKHCEAQFNHISIYIVPSSRTQFTQAQQDEQLGREVLQLAEHFIRDNTPISIYLSVKRTYLNQPVLSSDSKQAARLGEVDCLSPERKPNEIVRILIN</sequence>
<organism evidence="1 2">
    <name type="scientific">Vibrio paucivorans</name>
    <dbReference type="NCBI Taxonomy" id="2829489"/>
    <lineage>
        <taxon>Bacteria</taxon>
        <taxon>Pseudomonadati</taxon>
        <taxon>Pseudomonadota</taxon>
        <taxon>Gammaproteobacteria</taxon>
        <taxon>Vibrionales</taxon>
        <taxon>Vibrionaceae</taxon>
        <taxon>Vibrio</taxon>
    </lineage>
</organism>
<gene>
    <name evidence="1" type="ORF">MD483_03910</name>
</gene>
<proteinExistence type="predicted"/>
<dbReference type="EMBL" id="JAKRRX010000013">
    <property type="protein sequence ID" value="MCW8332973.1"/>
    <property type="molecule type" value="Genomic_DNA"/>
</dbReference>
<dbReference type="Proteomes" id="UP001155586">
    <property type="component" value="Unassembled WGS sequence"/>
</dbReference>
<dbReference type="Pfam" id="PF06996">
    <property type="entry name" value="T6SS_TssG"/>
    <property type="match status" value="1"/>
</dbReference>
<dbReference type="AlphaFoldDB" id="A0A9X3CC29"/>
<reference evidence="1" key="1">
    <citation type="submission" date="2022-02" db="EMBL/GenBank/DDBJ databases">
        <title>Vibrio sp. nov., a new bacterium isolated from Bohai sea, China.</title>
        <authorList>
            <person name="Yuan Y."/>
        </authorList>
    </citation>
    <scope>NUCLEOTIDE SEQUENCE</scope>
    <source>
        <strain evidence="1">DBSS07</strain>
    </source>
</reference>
<dbReference type="PANTHER" id="PTHR35564">
    <property type="match status" value="1"/>
</dbReference>
<name>A0A9X3CC29_9VIBR</name>
<evidence type="ECO:0000313" key="1">
    <source>
        <dbReference type="EMBL" id="MCW8332973.1"/>
    </source>
</evidence>
<keyword evidence="2" id="KW-1185">Reference proteome</keyword>
<evidence type="ECO:0000313" key="2">
    <source>
        <dbReference type="Proteomes" id="UP001155586"/>
    </source>
</evidence>
<dbReference type="InterPro" id="IPR010732">
    <property type="entry name" value="T6SS_TssG-like"/>
</dbReference>
<comment type="caution">
    <text evidence="1">The sequence shown here is derived from an EMBL/GenBank/DDBJ whole genome shotgun (WGS) entry which is preliminary data.</text>
</comment>
<protein>
    <submittedName>
        <fullName evidence="1">Type VI secretion system baseplate subunit TssG</fullName>
    </submittedName>
</protein>
<dbReference type="PANTHER" id="PTHR35564:SF4">
    <property type="entry name" value="CYTOPLASMIC PROTEIN"/>
    <property type="match status" value="1"/>
</dbReference>